<dbReference type="CDD" id="cd00118">
    <property type="entry name" value="LysM"/>
    <property type="match status" value="2"/>
</dbReference>
<dbReference type="PANTHER" id="PTHR33734:SF22">
    <property type="entry name" value="MEMBRANE-BOUND LYTIC MUREIN TRANSGLYCOSYLASE D"/>
    <property type="match status" value="1"/>
</dbReference>
<dbReference type="Gene3D" id="1.25.40.10">
    <property type="entry name" value="Tetratricopeptide repeat domain"/>
    <property type="match status" value="1"/>
</dbReference>
<gene>
    <name evidence="4" type="primary">pilW</name>
    <name evidence="4" type="ORF">CWC22_016235</name>
</gene>
<feature type="region of interest" description="Disordered" evidence="2">
    <location>
        <begin position="352"/>
        <end position="372"/>
    </location>
</feature>
<dbReference type="Proteomes" id="UP000305729">
    <property type="component" value="Chromosome 1"/>
</dbReference>
<dbReference type="InterPro" id="IPR019734">
    <property type="entry name" value="TPR_rpt"/>
</dbReference>
<dbReference type="SMART" id="SM00028">
    <property type="entry name" value="TPR"/>
    <property type="match status" value="4"/>
</dbReference>
<dbReference type="InterPro" id="IPR018392">
    <property type="entry name" value="LysM"/>
</dbReference>
<feature type="domain" description="LysM" evidence="3">
    <location>
        <begin position="511"/>
        <end position="555"/>
    </location>
</feature>
<accession>A0A5S3UUS5</accession>
<feature type="compositionally biased region" description="Polar residues" evidence="2">
    <location>
        <begin position="358"/>
        <end position="372"/>
    </location>
</feature>
<dbReference type="Gene3D" id="3.10.350.10">
    <property type="entry name" value="LysM domain"/>
    <property type="match status" value="2"/>
</dbReference>
<dbReference type="EMBL" id="CP045429">
    <property type="protein sequence ID" value="QPB84450.1"/>
    <property type="molecule type" value="Genomic_DNA"/>
</dbReference>
<dbReference type="RefSeq" id="WP_138538717.1">
    <property type="nucleotide sequence ID" value="NZ_CP045429.1"/>
</dbReference>
<evidence type="ECO:0000256" key="2">
    <source>
        <dbReference type="SAM" id="MobiDB-lite"/>
    </source>
</evidence>
<dbReference type="InterPro" id="IPR013360">
    <property type="entry name" value="Pilus_4_PilW"/>
</dbReference>
<name>A0A5S3UUS5_9GAMM</name>
<evidence type="ECO:0000313" key="5">
    <source>
        <dbReference type="Proteomes" id="UP000305729"/>
    </source>
</evidence>
<dbReference type="PROSITE" id="PS51257">
    <property type="entry name" value="PROKAR_LIPOPROTEIN"/>
    <property type="match status" value="1"/>
</dbReference>
<feature type="domain" description="LysM" evidence="3">
    <location>
        <begin position="462"/>
        <end position="506"/>
    </location>
</feature>
<dbReference type="Pfam" id="PF01476">
    <property type="entry name" value="LysM"/>
    <property type="match status" value="2"/>
</dbReference>
<proteinExistence type="predicted"/>
<dbReference type="SUPFAM" id="SSF48452">
    <property type="entry name" value="TPR-like"/>
    <property type="match status" value="1"/>
</dbReference>
<dbReference type="PROSITE" id="PS50005">
    <property type="entry name" value="TPR"/>
    <property type="match status" value="1"/>
</dbReference>
<dbReference type="SMART" id="SM00257">
    <property type="entry name" value="LysM"/>
    <property type="match status" value="2"/>
</dbReference>
<dbReference type="STRING" id="43658.AT705_08875"/>
<dbReference type="PANTHER" id="PTHR33734">
    <property type="entry name" value="LYSM DOMAIN-CONTAINING GPI-ANCHORED PROTEIN 2"/>
    <property type="match status" value="1"/>
</dbReference>
<organism evidence="4 5">
    <name type="scientific">Pseudoalteromonas rubra</name>
    <dbReference type="NCBI Taxonomy" id="43658"/>
    <lineage>
        <taxon>Bacteria</taxon>
        <taxon>Pseudomonadati</taxon>
        <taxon>Pseudomonadota</taxon>
        <taxon>Gammaproteobacteria</taxon>
        <taxon>Alteromonadales</taxon>
        <taxon>Pseudoalteromonadaceae</taxon>
        <taxon>Pseudoalteromonas</taxon>
    </lineage>
</organism>
<evidence type="ECO:0000259" key="3">
    <source>
        <dbReference type="PROSITE" id="PS51782"/>
    </source>
</evidence>
<dbReference type="AlphaFoldDB" id="A0A5S3UUS5"/>
<dbReference type="Pfam" id="PF13432">
    <property type="entry name" value="TPR_16"/>
    <property type="match status" value="1"/>
</dbReference>
<protein>
    <submittedName>
        <fullName evidence="4">Type IV pilus biogenesis/stability protein PilW</fullName>
    </submittedName>
</protein>
<evidence type="ECO:0000313" key="4">
    <source>
        <dbReference type="EMBL" id="QPB84450.1"/>
    </source>
</evidence>
<keyword evidence="1" id="KW-0802">TPR repeat</keyword>
<feature type="repeat" description="TPR" evidence="1">
    <location>
        <begin position="92"/>
        <end position="125"/>
    </location>
</feature>
<dbReference type="PROSITE" id="PS51782">
    <property type="entry name" value="LYSM"/>
    <property type="match status" value="2"/>
</dbReference>
<dbReference type="SUPFAM" id="SSF54106">
    <property type="entry name" value="LysM domain"/>
    <property type="match status" value="2"/>
</dbReference>
<dbReference type="InterPro" id="IPR011990">
    <property type="entry name" value="TPR-like_helical_dom_sf"/>
</dbReference>
<evidence type="ECO:0000256" key="1">
    <source>
        <dbReference type="PROSITE-ProRule" id="PRU00339"/>
    </source>
</evidence>
<dbReference type="NCBIfam" id="TIGR02521">
    <property type="entry name" value="type_IV_pilW"/>
    <property type="match status" value="1"/>
</dbReference>
<reference evidence="4 5" key="1">
    <citation type="submission" date="2019-10" db="EMBL/GenBank/DDBJ databases">
        <title>Pseudoalteromonas rubra S4059.</title>
        <authorList>
            <person name="Paulsen S."/>
            <person name="Wang X."/>
        </authorList>
    </citation>
    <scope>NUCLEOTIDE SEQUENCE [LARGE SCALE GENOMIC DNA]</scope>
    <source>
        <strain evidence="4 5">S4059</strain>
    </source>
</reference>
<dbReference type="InterPro" id="IPR036779">
    <property type="entry name" value="LysM_dom_sf"/>
</dbReference>
<sequence>MFSLVKSFSFEVSKRAQIARTGLLLILGMTLSGCVTETRYANSDKPVVQSKASREDAAKTRISLALQYLANGNNTQAKFNLERALTLAPQLPEAHYSLAYYYEQVGENARAEQAYQKALILAPKDPNTLNNYGTFLCRIGKYDAATEQLLKAIEIPSYIRVAQSYENLAMCALRQDNFELALEYLSSAEKHNGQRPSTLLLMAGLHYAKSELHRAEEVLKVYGDRGFVSARGLLLSHLLEVRKGHLQQAEETATLLLQTYPDSPQAALVLQQRLKDSEFERLEEQYRQAQLTKITHKSPTHLVAEPKIKVRHKVEHVSPRPQQLALASVVPEPTQQLALASVVPEPTQQLAPAPARSLRTQQFTQNSPARDTVTAQRVPDKAADTVNLVASDTRGQVVFYEPDPTDIAFSAPSARTRDAAVLNDKPADSWLAQLPAEPVTENVQGRVVGGLLNTDLMLPSIPQHIIRLGENLFSVSVKYNLKLEKLMAWNNLRESDQLSIGQVVYLNDPKIVHTIGQGQSLFDIAIEYNLQIDDLMRWNKLTPDIVLQPGRHLLIVDPDNYTL</sequence>